<name>A0A7R8ZTN7_9CRUS</name>
<evidence type="ECO:0000256" key="2">
    <source>
        <dbReference type="ARBA" id="ARBA00022448"/>
    </source>
</evidence>
<evidence type="ECO:0000256" key="5">
    <source>
        <dbReference type="ARBA" id="ARBA00022989"/>
    </source>
</evidence>
<keyword evidence="4" id="KW-0653">Protein transport</keyword>
<keyword evidence="7" id="KW-0472">Membrane</keyword>
<dbReference type="AlphaFoldDB" id="A0A7R8ZTN7"/>
<evidence type="ECO:0000256" key="3">
    <source>
        <dbReference type="ARBA" id="ARBA00022692"/>
    </source>
</evidence>
<evidence type="ECO:0000256" key="6">
    <source>
        <dbReference type="ARBA" id="ARBA00023054"/>
    </source>
</evidence>
<dbReference type="GO" id="GO:0005484">
    <property type="term" value="F:SNAP receptor activity"/>
    <property type="evidence" value="ECO:0007669"/>
    <property type="project" value="TreeGrafter"/>
</dbReference>
<evidence type="ECO:0000313" key="8">
    <source>
        <dbReference type="EMBL" id="CAD7236597.1"/>
    </source>
</evidence>
<keyword evidence="5" id="KW-1133">Transmembrane helix</keyword>
<gene>
    <name evidence="8" type="ORF">CTOB1V02_LOCUS14412</name>
</gene>
<reference evidence="8" key="1">
    <citation type="submission" date="2020-11" db="EMBL/GenBank/DDBJ databases">
        <authorList>
            <person name="Tran Van P."/>
        </authorList>
    </citation>
    <scope>NUCLEOTIDE SEQUENCE</scope>
</reference>
<dbReference type="GO" id="GO:0031902">
    <property type="term" value="C:late endosome membrane"/>
    <property type="evidence" value="ECO:0007669"/>
    <property type="project" value="TreeGrafter"/>
</dbReference>
<comment type="subcellular location">
    <subcellularLocation>
        <location evidence="1">Membrane</location>
        <topology evidence="1">Single-pass type IV membrane protein</topology>
    </subcellularLocation>
</comment>
<keyword evidence="6" id="KW-0175">Coiled coil</keyword>
<sequence>METLYHQTNGLIQETQSGFGRLERLSGKEAEAMEAEIQARIDQITSNCERLDILVHKEPPSRRQNAKLRADQLRYDCQHLQVRLVNSR</sequence>
<dbReference type="GO" id="GO:0005789">
    <property type="term" value="C:endoplasmic reticulum membrane"/>
    <property type="evidence" value="ECO:0007669"/>
    <property type="project" value="TreeGrafter"/>
</dbReference>
<evidence type="ECO:0000256" key="1">
    <source>
        <dbReference type="ARBA" id="ARBA00004211"/>
    </source>
</evidence>
<keyword evidence="3" id="KW-0812">Transmembrane</keyword>
<dbReference type="OrthoDB" id="158360at2759"/>
<dbReference type="GO" id="GO:0000149">
    <property type="term" value="F:SNARE binding"/>
    <property type="evidence" value="ECO:0007669"/>
    <property type="project" value="TreeGrafter"/>
</dbReference>
<organism evidence="8">
    <name type="scientific">Cyprideis torosa</name>
    <dbReference type="NCBI Taxonomy" id="163714"/>
    <lineage>
        <taxon>Eukaryota</taxon>
        <taxon>Metazoa</taxon>
        <taxon>Ecdysozoa</taxon>
        <taxon>Arthropoda</taxon>
        <taxon>Crustacea</taxon>
        <taxon>Oligostraca</taxon>
        <taxon>Ostracoda</taxon>
        <taxon>Podocopa</taxon>
        <taxon>Podocopida</taxon>
        <taxon>Cytherocopina</taxon>
        <taxon>Cytheroidea</taxon>
        <taxon>Cytherideidae</taxon>
        <taxon>Cyprideis</taxon>
    </lineage>
</organism>
<evidence type="ECO:0000256" key="7">
    <source>
        <dbReference type="ARBA" id="ARBA00023136"/>
    </source>
</evidence>
<dbReference type="GO" id="GO:0005794">
    <property type="term" value="C:Golgi apparatus"/>
    <property type="evidence" value="ECO:0007669"/>
    <property type="project" value="TreeGrafter"/>
</dbReference>
<feature type="non-terminal residue" evidence="8">
    <location>
        <position position="88"/>
    </location>
</feature>
<dbReference type="Gene3D" id="1.20.58.400">
    <property type="entry name" value="t-snare proteins"/>
    <property type="match status" value="1"/>
</dbReference>
<accession>A0A7R8ZTN7</accession>
<keyword evidence="2" id="KW-0813">Transport</keyword>
<dbReference type="GO" id="GO:0006906">
    <property type="term" value="P:vesicle fusion"/>
    <property type="evidence" value="ECO:0007669"/>
    <property type="project" value="TreeGrafter"/>
</dbReference>
<dbReference type="GO" id="GO:0012507">
    <property type="term" value="C:ER to Golgi transport vesicle membrane"/>
    <property type="evidence" value="ECO:0007669"/>
    <property type="project" value="TreeGrafter"/>
</dbReference>
<dbReference type="PANTHER" id="PTHR21230">
    <property type="entry name" value="VESICLE TRANSPORT V-SNARE PROTEIN VTI1-RELATED"/>
    <property type="match status" value="1"/>
</dbReference>
<dbReference type="PANTHER" id="PTHR21230:SF1">
    <property type="entry name" value="GOLGI SNAP RECEPTOR COMPLEX MEMBER 2"/>
    <property type="match status" value="1"/>
</dbReference>
<evidence type="ECO:0000256" key="4">
    <source>
        <dbReference type="ARBA" id="ARBA00022927"/>
    </source>
</evidence>
<dbReference type="GO" id="GO:0031201">
    <property type="term" value="C:SNARE complex"/>
    <property type="evidence" value="ECO:0007669"/>
    <property type="project" value="TreeGrafter"/>
</dbReference>
<dbReference type="EMBL" id="OB680242">
    <property type="protein sequence ID" value="CAD7236597.1"/>
    <property type="molecule type" value="Genomic_DNA"/>
</dbReference>
<proteinExistence type="predicted"/>
<dbReference type="InterPro" id="IPR038407">
    <property type="entry name" value="v-SNARE_N_sf"/>
</dbReference>
<dbReference type="GO" id="GO:0015031">
    <property type="term" value="P:protein transport"/>
    <property type="evidence" value="ECO:0007669"/>
    <property type="project" value="UniProtKB-KW"/>
</dbReference>
<protein>
    <submittedName>
        <fullName evidence="8">Uncharacterized protein</fullName>
    </submittedName>
</protein>